<gene>
    <name evidence="10" type="ORF">GMORB2_6487</name>
</gene>
<evidence type="ECO:0000256" key="1">
    <source>
        <dbReference type="ARBA" id="ARBA00004477"/>
    </source>
</evidence>
<keyword evidence="11" id="KW-1185">Reference proteome</keyword>
<keyword evidence="6 9" id="KW-1133">Transmembrane helix</keyword>
<dbReference type="InterPro" id="IPR009582">
    <property type="entry name" value="Spc2/SPCS2"/>
</dbReference>
<dbReference type="GO" id="GO:0006465">
    <property type="term" value="P:signal peptide processing"/>
    <property type="evidence" value="ECO:0007669"/>
    <property type="project" value="InterPro"/>
</dbReference>
<accession>A0A9P4YXQ5</accession>
<sequence>MASEKISLYNQADLKNTTDDAVSNYLNSLGFTQKHTMTDVRLAIGYSSFAVATACFLWDYKLGFEDTKTYTAVAVALYTLLQGALMLWTGKIEEGMIYQGIAPSGEQIFIASSSKKFEPVYNLKISIGSTQNPSKKLEIIQSLEISRSFTEWFDETGRFVANPFQEFLASSVPIIGKADPTRVKSASQELIDANPELLDAILAGDSMADASGAVKKTGGKRRKV</sequence>
<dbReference type="GeneID" id="55972712"/>
<feature type="transmembrane region" description="Helical" evidence="9">
    <location>
        <begin position="70"/>
        <end position="88"/>
    </location>
</feature>
<name>A0A9P4YXQ5_9HYPO</name>
<evidence type="ECO:0000256" key="9">
    <source>
        <dbReference type="SAM" id="Phobius"/>
    </source>
</evidence>
<feature type="transmembrane region" description="Helical" evidence="9">
    <location>
        <begin position="40"/>
        <end position="58"/>
    </location>
</feature>
<dbReference type="OrthoDB" id="29558at2759"/>
<dbReference type="EMBL" id="JAANYQ010000007">
    <property type="protein sequence ID" value="KAF4122939.1"/>
    <property type="molecule type" value="Genomic_DNA"/>
</dbReference>
<dbReference type="AlphaFoldDB" id="A0A9P4YXQ5"/>
<dbReference type="RefSeq" id="XP_035321591.1">
    <property type="nucleotide sequence ID" value="XM_035468457.1"/>
</dbReference>
<organism evidence="10 11">
    <name type="scientific">Geosmithia morbida</name>
    <dbReference type="NCBI Taxonomy" id="1094350"/>
    <lineage>
        <taxon>Eukaryota</taxon>
        <taxon>Fungi</taxon>
        <taxon>Dikarya</taxon>
        <taxon>Ascomycota</taxon>
        <taxon>Pezizomycotina</taxon>
        <taxon>Sordariomycetes</taxon>
        <taxon>Hypocreomycetidae</taxon>
        <taxon>Hypocreales</taxon>
        <taxon>Bionectriaceae</taxon>
        <taxon>Geosmithia</taxon>
    </lineage>
</organism>
<dbReference type="Pfam" id="PF06703">
    <property type="entry name" value="SPC25"/>
    <property type="match status" value="1"/>
</dbReference>
<proteinExistence type="inferred from homology"/>
<dbReference type="PANTHER" id="PTHR13085:SF0">
    <property type="entry name" value="SIGNAL PEPTIDASE COMPLEX SUBUNIT 2"/>
    <property type="match status" value="1"/>
</dbReference>
<keyword evidence="5" id="KW-0256">Endoplasmic reticulum</keyword>
<evidence type="ECO:0000313" key="11">
    <source>
        <dbReference type="Proteomes" id="UP000749293"/>
    </source>
</evidence>
<evidence type="ECO:0000256" key="3">
    <source>
        <dbReference type="ARBA" id="ARBA00017057"/>
    </source>
</evidence>
<dbReference type="GO" id="GO:0045047">
    <property type="term" value="P:protein targeting to ER"/>
    <property type="evidence" value="ECO:0007669"/>
    <property type="project" value="TreeGrafter"/>
</dbReference>
<evidence type="ECO:0000256" key="2">
    <source>
        <dbReference type="ARBA" id="ARBA00007324"/>
    </source>
</evidence>
<evidence type="ECO:0000256" key="8">
    <source>
        <dbReference type="ARBA" id="ARBA00045608"/>
    </source>
</evidence>
<comment type="function">
    <text evidence="8">Component of the signal peptidase complex (SPC) which catalyzes the cleavage of N-terminal signal sequences from nascent proteins as they are translocated into the lumen of the endoplasmic reticulum. Enhances the enzymatic activity of SPC and facilitates the interactions between different components of the translocation site.</text>
</comment>
<reference evidence="10" key="1">
    <citation type="submission" date="2020-03" db="EMBL/GenBank/DDBJ databases">
        <title>Site-based positive gene gene selection in Geosmithia morbida across the United States reveals a broad range of putative effectors and factors for local host and environmental adapation.</title>
        <authorList>
            <person name="Onufrak A."/>
            <person name="Murdoch R.W."/>
            <person name="Gazis R."/>
            <person name="Huff M."/>
            <person name="Staton M."/>
            <person name="Klingeman W."/>
            <person name="Hadziabdic D."/>
        </authorList>
    </citation>
    <scope>NUCLEOTIDE SEQUENCE</scope>
    <source>
        <strain evidence="10">1262</strain>
    </source>
</reference>
<protein>
    <recommendedName>
        <fullName evidence="3">Signal peptidase complex subunit 2</fullName>
    </recommendedName>
</protein>
<evidence type="ECO:0000256" key="6">
    <source>
        <dbReference type="ARBA" id="ARBA00022989"/>
    </source>
</evidence>
<keyword evidence="4 9" id="KW-0812">Transmembrane</keyword>
<comment type="subcellular location">
    <subcellularLocation>
        <location evidence="1">Endoplasmic reticulum membrane</location>
        <topology evidence="1">Multi-pass membrane protein</topology>
    </subcellularLocation>
</comment>
<dbReference type="GO" id="GO:0005787">
    <property type="term" value="C:signal peptidase complex"/>
    <property type="evidence" value="ECO:0007669"/>
    <property type="project" value="InterPro"/>
</dbReference>
<keyword evidence="7 9" id="KW-0472">Membrane</keyword>
<dbReference type="PANTHER" id="PTHR13085">
    <property type="entry name" value="MICROSOMAL SIGNAL PEPTIDASE 25 KDA SUBUNIT"/>
    <property type="match status" value="1"/>
</dbReference>
<comment type="caution">
    <text evidence="10">The sequence shown here is derived from an EMBL/GenBank/DDBJ whole genome shotgun (WGS) entry which is preliminary data.</text>
</comment>
<comment type="similarity">
    <text evidence="2">Belongs to the SPCS2 family.</text>
</comment>
<evidence type="ECO:0000256" key="7">
    <source>
        <dbReference type="ARBA" id="ARBA00023136"/>
    </source>
</evidence>
<evidence type="ECO:0000256" key="4">
    <source>
        <dbReference type="ARBA" id="ARBA00022692"/>
    </source>
</evidence>
<evidence type="ECO:0000313" key="10">
    <source>
        <dbReference type="EMBL" id="KAF4122939.1"/>
    </source>
</evidence>
<evidence type="ECO:0000256" key="5">
    <source>
        <dbReference type="ARBA" id="ARBA00022824"/>
    </source>
</evidence>
<dbReference type="Proteomes" id="UP000749293">
    <property type="component" value="Unassembled WGS sequence"/>
</dbReference>